<name>A0A0R3WSH6_HYDTA</name>
<dbReference type="WBParaSite" id="TTAC_0000371601-mRNA-1">
    <property type="protein sequence ID" value="TTAC_0000371601-mRNA-1"/>
    <property type="gene ID" value="TTAC_0000371601"/>
</dbReference>
<protein>
    <submittedName>
        <fullName evidence="4">AGC-kinase C-terminal domain-containing protein</fullName>
    </submittedName>
</protein>
<dbReference type="EMBL" id="UYWX01002891">
    <property type="protein sequence ID" value="VDM23176.1"/>
    <property type="molecule type" value="Genomic_DNA"/>
</dbReference>
<evidence type="ECO:0000313" key="3">
    <source>
        <dbReference type="Proteomes" id="UP000274429"/>
    </source>
</evidence>
<reference evidence="2 3" key="2">
    <citation type="submission" date="2018-11" db="EMBL/GenBank/DDBJ databases">
        <authorList>
            <consortium name="Pathogen Informatics"/>
        </authorList>
    </citation>
    <scope>NUCLEOTIDE SEQUENCE [LARGE SCALE GENOMIC DNA]</scope>
</reference>
<evidence type="ECO:0000256" key="1">
    <source>
        <dbReference type="SAM" id="MobiDB-lite"/>
    </source>
</evidence>
<feature type="compositionally biased region" description="Basic and acidic residues" evidence="1">
    <location>
        <begin position="38"/>
        <end position="50"/>
    </location>
</feature>
<accession>A0A0R3WSH6</accession>
<gene>
    <name evidence="2" type="ORF">TTAC_LOCUS3701</name>
</gene>
<evidence type="ECO:0000313" key="2">
    <source>
        <dbReference type="EMBL" id="VDM23176.1"/>
    </source>
</evidence>
<organism evidence="4">
    <name type="scientific">Hydatigena taeniaeformis</name>
    <name type="common">Feline tapeworm</name>
    <name type="synonym">Taenia taeniaeformis</name>
    <dbReference type="NCBI Taxonomy" id="6205"/>
    <lineage>
        <taxon>Eukaryota</taxon>
        <taxon>Metazoa</taxon>
        <taxon>Spiralia</taxon>
        <taxon>Lophotrochozoa</taxon>
        <taxon>Platyhelminthes</taxon>
        <taxon>Cestoda</taxon>
        <taxon>Eucestoda</taxon>
        <taxon>Cyclophyllidea</taxon>
        <taxon>Taeniidae</taxon>
        <taxon>Hydatigera</taxon>
    </lineage>
</organism>
<feature type="region of interest" description="Disordered" evidence="1">
    <location>
        <begin position="38"/>
        <end position="75"/>
    </location>
</feature>
<sequence length="109" mass="12398">MTSKELNLHYLLPSDQKATESFKQTTYFDVVAPTRHLKDAASTRHPEDSRSVVIGYEHSPPPPPPRQPQVRGLSTPRMSNLEVDEPLVYPPNLGYFGNQNDFRVQKFSC</sequence>
<reference evidence="4" key="1">
    <citation type="submission" date="2017-02" db="UniProtKB">
        <authorList>
            <consortium name="WormBaseParasite"/>
        </authorList>
    </citation>
    <scope>IDENTIFICATION</scope>
</reference>
<proteinExistence type="predicted"/>
<dbReference type="Proteomes" id="UP000274429">
    <property type="component" value="Unassembled WGS sequence"/>
</dbReference>
<dbReference type="AlphaFoldDB" id="A0A0R3WSH6"/>
<evidence type="ECO:0000313" key="4">
    <source>
        <dbReference type="WBParaSite" id="TTAC_0000371601-mRNA-1"/>
    </source>
</evidence>
<keyword evidence="3" id="KW-1185">Reference proteome</keyword>